<dbReference type="Proteomes" id="UP001424459">
    <property type="component" value="Unassembled WGS sequence"/>
</dbReference>
<protein>
    <submittedName>
        <fullName evidence="1">Uncharacterized protein</fullName>
    </submittedName>
</protein>
<evidence type="ECO:0000313" key="1">
    <source>
        <dbReference type="EMBL" id="GAA4028848.1"/>
    </source>
</evidence>
<proteinExistence type="predicted"/>
<gene>
    <name evidence="1" type="ORF">GCM10022281_04920</name>
</gene>
<comment type="caution">
    <text evidence="1">The sequence shown here is derived from an EMBL/GenBank/DDBJ whole genome shotgun (WGS) entry which is preliminary data.</text>
</comment>
<dbReference type="EMBL" id="BAABBR010000001">
    <property type="protein sequence ID" value="GAA4028848.1"/>
    <property type="molecule type" value="Genomic_DNA"/>
</dbReference>
<accession>A0ABP7TNV4</accession>
<dbReference type="RefSeq" id="WP_344695402.1">
    <property type="nucleotide sequence ID" value="NZ_BAABBR010000001.1"/>
</dbReference>
<name>A0ABP7TNV4_9SPHN</name>
<sequence>MAETCNGRFDQEERQALIEQAEMMLVRAPVLAVTALMALLALGEEPRVLELAYSYYLGRGTQMTPLWSNADDARISDPISAKYPAIIPTLRP</sequence>
<organism evidence="1 2">
    <name type="scientific">Sphingomonas rosea</name>
    <dbReference type="NCBI Taxonomy" id="335605"/>
    <lineage>
        <taxon>Bacteria</taxon>
        <taxon>Pseudomonadati</taxon>
        <taxon>Pseudomonadota</taxon>
        <taxon>Alphaproteobacteria</taxon>
        <taxon>Sphingomonadales</taxon>
        <taxon>Sphingomonadaceae</taxon>
        <taxon>Sphingomonas</taxon>
    </lineage>
</organism>
<keyword evidence="2" id="KW-1185">Reference proteome</keyword>
<evidence type="ECO:0000313" key="2">
    <source>
        <dbReference type="Proteomes" id="UP001424459"/>
    </source>
</evidence>
<reference evidence="2" key="1">
    <citation type="journal article" date="2019" name="Int. J. Syst. Evol. Microbiol.">
        <title>The Global Catalogue of Microorganisms (GCM) 10K type strain sequencing project: providing services to taxonomists for standard genome sequencing and annotation.</title>
        <authorList>
            <consortium name="The Broad Institute Genomics Platform"/>
            <consortium name="The Broad Institute Genome Sequencing Center for Infectious Disease"/>
            <person name="Wu L."/>
            <person name="Ma J."/>
        </authorList>
    </citation>
    <scope>NUCLEOTIDE SEQUENCE [LARGE SCALE GENOMIC DNA]</scope>
    <source>
        <strain evidence="2">JCM 17564</strain>
    </source>
</reference>